<proteinExistence type="predicted"/>
<keyword evidence="2" id="KW-1185">Reference proteome</keyword>
<dbReference type="AlphaFoldDB" id="A0A423WK99"/>
<organism evidence="1 2">
    <name type="scientific">Cytospora schulzeri</name>
    <dbReference type="NCBI Taxonomy" id="448051"/>
    <lineage>
        <taxon>Eukaryota</taxon>
        <taxon>Fungi</taxon>
        <taxon>Dikarya</taxon>
        <taxon>Ascomycota</taxon>
        <taxon>Pezizomycotina</taxon>
        <taxon>Sordariomycetes</taxon>
        <taxon>Sordariomycetidae</taxon>
        <taxon>Diaporthales</taxon>
        <taxon>Cytosporaceae</taxon>
        <taxon>Cytospora</taxon>
    </lineage>
</organism>
<accession>A0A423WK99</accession>
<name>A0A423WK99_9PEZI</name>
<comment type="caution">
    <text evidence="1">The sequence shown here is derived from an EMBL/GenBank/DDBJ whole genome shotgun (WGS) entry which is preliminary data.</text>
</comment>
<evidence type="ECO:0000313" key="1">
    <source>
        <dbReference type="EMBL" id="ROW03747.1"/>
    </source>
</evidence>
<dbReference type="Proteomes" id="UP000283895">
    <property type="component" value="Unassembled WGS sequence"/>
</dbReference>
<reference evidence="1 2" key="1">
    <citation type="submission" date="2015-09" db="EMBL/GenBank/DDBJ databases">
        <title>Host preference determinants of Valsa canker pathogens revealed by comparative genomics.</title>
        <authorList>
            <person name="Yin Z."/>
            <person name="Huang L."/>
        </authorList>
    </citation>
    <scope>NUCLEOTIDE SEQUENCE [LARGE SCALE GENOMIC DNA]</scope>
    <source>
        <strain evidence="1 2">03-1</strain>
    </source>
</reference>
<sequence length="94" mass="10308">MFDSRVSQRGAGLPSRCLFSGGNSTRQRLTALERLEGNATLIAKVESELPAWVVAASVDALDALFSYVWNVGTGGFGSRRTHNYRRPDICQFLS</sequence>
<gene>
    <name evidence="1" type="ORF">VMCG_05457</name>
</gene>
<protein>
    <submittedName>
        <fullName evidence="1">Uncharacterized protein</fullName>
    </submittedName>
</protein>
<evidence type="ECO:0000313" key="2">
    <source>
        <dbReference type="Proteomes" id="UP000283895"/>
    </source>
</evidence>
<dbReference type="EMBL" id="LKEA01000015">
    <property type="protein sequence ID" value="ROW03747.1"/>
    <property type="molecule type" value="Genomic_DNA"/>
</dbReference>